<keyword evidence="11" id="KW-0141">cGMP biosynthesis</keyword>
<dbReference type="InterPro" id="IPR011645">
    <property type="entry name" value="HNOB_dom_associated"/>
</dbReference>
<dbReference type="InterPro" id="IPR042463">
    <property type="entry name" value="HNOB_dom_associated_sf"/>
</dbReference>
<dbReference type="PROSITE" id="PS00452">
    <property type="entry name" value="GUANYLATE_CYCLASE_1"/>
    <property type="match status" value="1"/>
</dbReference>
<dbReference type="GO" id="GO:0019934">
    <property type="term" value="P:cGMP-mediated signaling"/>
    <property type="evidence" value="ECO:0007669"/>
    <property type="project" value="TreeGrafter"/>
</dbReference>
<dbReference type="RefSeq" id="XP_066923235.1">
    <property type="nucleotide sequence ID" value="XM_067067134.1"/>
</dbReference>
<reference evidence="18" key="1">
    <citation type="submission" date="2021-01" db="UniProtKB">
        <authorList>
            <consortium name="EnsemblMetazoa"/>
        </authorList>
    </citation>
    <scope>IDENTIFICATION</scope>
</reference>
<comment type="similarity">
    <text evidence="16">Belongs to the adenylyl cyclase class-4/guanylyl cyclase family.</text>
</comment>
<evidence type="ECO:0000256" key="8">
    <source>
        <dbReference type="ARBA" id="ARBA00023004"/>
    </source>
</evidence>
<evidence type="ECO:0000313" key="18">
    <source>
        <dbReference type="EnsemblMetazoa" id="CLYHEMP023730.2"/>
    </source>
</evidence>
<accession>A0A7M5XHR2</accession>
<proteinExistence type="inferred from homology"/>
<keyword evidence="5" id="KW-0349">Heme</keyword>
<evidence type="ECO:0000256" key="5">
    <source>
        <dbReference type="ARBA" id="ARBA00022617"/>
    </source>
</evidence>
<organism evidence="18 19">
    <name type="scientific">Clytia hemisphaerica</name>
    <dbReference type="NCBI Taxonomy" id="252671"/>
    <lineage>
        <taxon>Eukaryota</taxon>
        <taxon>Metazoa</taxon>
        <taxon>Cnidaria</taxon>
        <taxon>Hydrozoa</taxon>
        <taxon>Hydroidolina</taxon>
        <taxon>Leptothecata</taxon>
        <taxon>Obeliida</taxon>
        <taxon>Clytiidae</taxon>
        <taxon>Clytia</taxon>
    </lineage>
</organism>
<dbReference type="OrthoDB" id="6127067at2759"/>
<keyword evidence="7" id="KW-0547">Nucleotide-binding</keyword>
<comment type="cofactor">
    <cofactor evidence="1">
        <name>heme</name>
        <dbReference type="ChEBI" id="CHEBI:30413"/>
    </cofactor>
</comment>
<dbReference type="FunFam" id="3.30.450.260:FF:000002">
    <property type="entry name" value="guanylate cyclase soluble subunit alpha-2"/>
    <property type="match status" value="1"/>
</dbReference>
<dbReference type="GO" id="GO:0020037">
    <property type="term" value="F:heme binding"/>
    <property type="evidence" value="ECO:0007669"/>
    <property type="project" value="InterPro"/>
</dbReference>
<dbReference type="EC" id="4.6.1.2" evidence="3"/>
<evidence type="ECO:0000256" key="4">
    <source>
        <dbReference type="ARBA" id="ARBA00022490"/>
    </source>
</evidence>
<dbReference type="Pfam" id="PF00211">
    <property type="entry name" value="Guanylate_cyc"/>
    <property type="match status" value="1"/>
</dbReference>
<dbReference type="InterPro" id="IPR029787">
    <property type="entry name" value="Nucleotide_cyclase"/>
</dbReference>
<dbReference type="SMART" id="SM00044">
    <property type="entry name" value="CYCc"/>
    <property type="match status" value="1"/>
</dbReference>
<dbReference type="InterPro" id="IPR011644">
    <property type="entry name" value="Heme_NO-bd"/>
</dbReference>
<feature type="domain" description="Guanylate cyclase" evidence="17">
    <location>
        <begin position="410"/>
        <end position="542"/>
    </location>
</feature>
<name>A0A7M5XHR2_9CNID</name>
<dbReference type="GO" id="GO:0008074">
    <property type="term" value="C:guanylate cyclase complex, soluble"/>
    <property type="evidence" value="ECO:0007669"/>
    <property type="project" value="TreeGrafter"/>
</dbReference>
<dbReference type="Gene3D" id="3.30.450.260">
    <property type="entry name" value="Haem NO binding associated domain"/>
    <property type="match status" value="1"/>
</dbReference>
<evidence type="ECO:0000256" key="14">
    <source>
        <dbReference type="ARBA" id="ARBA00041698"/>
    </source>
</evidence>
<evidence type="ECO:0000256" key="16">
    <source>
        <dbReference type="RuleBase" id="RU000405"/>
    </source>
</evidence>
<protein>
    <recommendedName>
        <fullName evidence="13">Guanylate cyclase soluble subunit beta-1</fullName>
        <ecNumber evidence="3">4.6.1.2</ecNumber>
    </recommendedName>
    <alternativeName>
        <fullName evidence="14">Guanylate cyclase soluble subunit beta-3</fullName>
    </alternativeName>
    <alternativeName>
        <fullName evidence="15">Soluble guanylate cyclase small subunit</fullName>
    </alternativeName>
</protein>
<keyword evidence="19" id="KW-1185">Reference proteome</keyword>
<dbReference type="GeneID" id="136810573"/>
<evidence type="ECO:0000256" key="13">
    <source>
        <dbReference type="ARBA" id="ARBA00039698"/>
    </source>
</evidence>
<evidence type="ECO:0000256" key="15">
    <source>
        <dbReference type="ARBA" id="ARBA00043208"/>
    </source>
</evidence>
<dbReference type="EnsemblMetazoa" id="CLYHEMT023730.2">
    <property type="protein sequence ID" value="CLYHEMP023730.2"/>
    <property type="gene ID" value="CLYHEMG023730"/>
</dbReference>
<dbReference type="GO" id="GO:0070482">
    <property type="term" value="P:response to oxygen levels"/>
    <property type="evidence" value="ECO:0007669"/>
    <property type="project" value="TreeGrafter"/>
</dbReference>
<dbReference type="Gene3D" id="3.30.70.1230">
    <property type="entry name" value="Nucleotide cyclase"/>
    <property type="match status" value="1"/>
</dbReference>
<dbReference type="SUPFAM" id="SSF55073">
    <property type="entry name" value="Nucleotide cyclase"/>
    <property type="match status" value="1"/>
</dbReference>
<sequence>MYGYFNHAFEMFITHKYGKTEWAIIRDMASVFHDHFDDELNYDENMIYEIMDAACDHLDIDIQDLQEEFGEMYFTHCLQSEHGKFLKKLGGNLFDFFSNIDGLHDYLNRSYADAKIPSFRVERIGDSKMTVTYFSDRDDLESIIPGIIRKAAKMLFNLDVETTREMMPYKTIMVYTSSPETAILMFPKEPLYPRTIIPKANEPKVSPIEFAKICPFHIVFDDQMRFVELGAALSRILNVYSNKGERVTNYFTITRPQVEFDFDMIKLRLNNSFVLTTITRTDEPRANKPRSNLRLKGQMILLEKKKMMLFLCSPNVTCIEDMTNKGLCLSDIPIHDATRDLVLLSENIQKELKLTQQLGIVSDHLKKIHSELHEESELYNRLLYAVLPNSIAKNLGEGNSVRPEKFECVTLMFSGIVDFSSFCQNYDAKLIVDMLNDLYIRFDDLIRMMNCNGDEWVYKVETIGDKYMTASGVPDRTINNPTIMCSLALDMHDASQEVTMDGKPVEVTFGIHSGEVVAGVIGKKMPRYCLFGNSVNLASRTETTGLPGKINVTEYTYKLINFEDKNNPDYEKIKNFSFKKREPIKMKGKTEPMLTFTLSRRTPRAHHHMGTRNGSTDVLSASPHNSNFFSLYRKPQHANHEYHGGSHRHHGHSSRRKRILGKFSASSGSLIGSTNSRSRCSSWYSSFTGGPMSSLQGGSVNNDEMSICASLRNTDLFRLQEKDQLKEDDNETEYDIDIEKDSRRESVAEQLLKVQREIDNSLRIQQR</sequence>
<dbReference type="Gene3D" id="3.90.1520.10">
    <property type="entry name" value="H-NOX domain"/>
    <property type="match status" value="1"/>
</dbReference>
<dbReference type="GO" id="GO:0046872">
    <property type="term" value="F:metal ion binding"/>
    <property type="evidence" value="ECO:0007669"/>
    <property type="project" value="UniProtKB-KW"/>
</dbReference>
<keyword evidence="9" id="KW-0342">GTP-binding</keyword>
<dbReference type="InterPro" id="IPR001054">
    <property type="entry name" value="A/G_cyclase"/>
</dbReference>
<evidence type="ECO:0000256" key="1">
    <source>
        <dbReference type="ARBA" id="ARBA00001971"/>
    </source>
</evidence>
<dbReference type="PANTHER" id="PTHR45655:SF2">
    <property type="entry name" value="GUANYLATE CYCLASE SOLUBLE SUBUNIT BETA-1"/>
    <property type="match status" value="1"/>
</dbReference>
<dbReference type="Pfam" id="PF07701">
    <property type="entry name" value="HNOBA"/>
    <property type="match status" value="1"/>
</dbReference>
<dbReference type="GO" id="GO:0005525">
    <property type="term" value="F:GTP binding"/>
    <property type="evidence" value="ECO:0007669"/>
    <property type="project" value="UniProtKB-KW"/>
</dbReference>
<evidence type="ECO:0000256" key="12">
    <source>
        <dbReference type="ARBA" id="ARBA00037442"/>
    </source>
</evidence>
<evidence type="ECO:0000256" key="7">
    <source>
        <dbReference type="ARBA" id="ARBA00022741"/>
    </source>
</evidence>
<comment type="subcellular location">
    <subcellularLocation>
        <location evidence="2">Cytoplasm</location>
    </subcellularLocation>
</comment>
<dbReference type="CDD" id="cd07302">
    <property type="entry name" value="CHD"/>
    <property type="match status" value="1"/>
</dbReference>
<dbReference type="InterPro" id="IPR018297">
    <property type="entry name" value="A/G_cyclase_CS"/>
</dbReference>
<dbReference type="InterPro" id="IPR024096">
    <property type="entry name" value="NO_sig/Golgi_transp_ligand-bd"/>
</dbReference>
<evidence type="ECO:0000313" key="19">
    <source>
        <dbReference type="Proteomes" id="UP000594262"/>
    </source>
</evidence>
<evidence type="ECO:0000256" key="3">
    <source>
        <dbReference type="ARBA" id="ARBA00012202"/>
    </source>
</evidence>
<comment type="function">
    <text evidence="12">Mediates responses to nitric oxide (NO) by catalyzing the biosynthesis of the signaling molecule cGMP.</text>
</comment>
<keyword evidence="8" id="KW-0408">Iron</keyword>
<evidence type="ECO:0000256" key="10">
    <source>
        <dbReference type="ARBA" id="ARBA00023239"/>
    </source>
</evidence>
<evidence type="ECO:0000259" key="17">
    <source>
        <dbReference type="PROSITE" id="PS50125"/>
    </source>
</evidence>
<dbReference type="SUPFAM" id="SSF111126">
    <property type="entry name" value="Ligand-binding domain in the NO signalling and Golgi transport"/>
    <property type="match status" value="1"/>
</dbReference>
<evidence type="ECO:0000256" key="9">
    <source>
        <dbReference type="ARBA" id="ARBA00023134"/>
    </source>
</evidence>
<keyword evidence="6" id="KW-0479">Metal-binding</keyword>
<dbReference type="Proteomes" id="UP000594262">
    <property type="component" value="Unplaced"/>
</dbReference>
<dbReference type="EnsemblMetazoa" id="CLYHEMT023730.1">
    <property type="protein sequence ID" value="CLYHEMP023730.1"/>
    <property type="gene ID" value="CLYHEMG023730"/>
</dbReference>
<keyword evidence="4" id="KW-0963">Cytoplasm</keyword>
<dbReference type="GO" id="GO:0004383">
    <property type="term" value="F:guanylate cyclase activity"/>
    <property type="evidence" value="ECO:0007669"/>
    <property type="project" value="UniProtKB-EC"/>
</dbReference>
<keyword evidence="10 16" id="KW-0456">Lyase</keyword>
<evidence type="ECO:0000256" key="6">
    <source>
        <dbReference type="ARBA" id="ARBA00022723"/>
    </source>
</evidence>
<dbReference type="Pfam" id="PF07700">
    <property type="entry name" value="HNOB"/>
    <property type="match status" value="1"/>
</dbReference>
<dbReference type="PANTHER" id="PTHR45655">
    <property type="entry name" value="GUANYLATE CYCLASE SOLUBLE SUBUNIT BETA-2"/>
    <property type="match status" value="1"/>
</dbReference>
<evidence type="ECO:0000256" key="2">
    <source>
        <dbReference type="ARBA" id="ARBA00004496"/>
    </source>
</evidence>
<evidence type="ECO:0000256" key="11">
    <source>
        <dbReference type="ARBA" id="ARBA00023293"/>
    </source>
</evidence>
<dbReference type="PROSITE" id="PS50125">
    <property type="entry name" value="GUANYLATE_CYCLASE_2"/>
    <property type="match status" value="1"/>
</dbReference>
<dbReference type="Gene3D" id="6.10.250.780">
    <property type="match status" value="1"/>
</dbReference>
<dbReference type="InterPro" id="IPR038158">
    <property type="entry name" value="H-NOX_domain_sf"/>
</dbReference>
<dbReference type="AlphaFoldDB" id="A0A7M5XHR2"/>